<accession>A0AA41Q280</accession>
<feature type="compositionally biased region" description="Basic and acidic residues" evidence="1">
    <location>
        <begin position="10"/>
        <end position="23"/>
    </location>
</feature>
<dbReference type="Proteomes" id="UP001165378">
    <property type="component" value="Unassembled WGS sequence"/>
</dbReference>
<feature type="transmembrane region" description="Helical" evidence="2">
    <location>
        <begin position="116"/>
        <end position="136"/>
    </location>
</feature>
<comment type="caution">
    <text evidence="3">The sequence shown here is derived from an EMBL/GenBank/DDBJ whole genome shotgun (WGS) entry which is preliminary data.</text>
</comment>
<evidence type="ECO:0000313" key="3">
    <source>
        <dbReference type="EMBL" id="MCF2528747.1"/>
    </source>
</evidence>
<keyword evidence="2" id="KW-1133">Transmembrane helix</keyword>
<reference evidence="3" key="1">
    <citation type="submission" date="2022-01" db="EMBL/GenBank/DDBJ databases">
        <title>Genome-Based Taxonomic Classification of the Phylum Actinobacteria.</title>
        <authorList>
            <person name="Gao Y."/>
        </authorList>
    </citation>
    <scope>NUCLEOTIDE SEQUENCE</scope>
    <source>
        <strain evidence="3">KLBMP 8922</strain>
    </source>
</reference>
<feature type="transmembrane region" description="Helical" evidence="2">
    <location>
        <begin position="45"/>
        <end position="63"/>
    </location>
</feature>
<feature type="transmembrane region" description="Helical" evidence="2">
    <location>
        <begin position="83"/>
        <end position="104"/>
    </location>
</feature>
<name>A0AA41Q280_9ACTN</name>
<evidence type="ECO:0000313" key="4">
    <source>
        <dbReference type="Proteomes" id="UP001165378"/>
    </source>
</evidence>
<keyword evidence="2" id="KW-0812">Transmembrane</keyword>
<dbReference type="EMBL" id="JAKFHA010000008">
    <property type="protein sequence ID" value="MCF2528747.1"/>
    <property type="molecule type" value="Genomic_DNA"/>
</dbReference>
<gene>
    <name evidence="3" type="ORF">LZ495_16210</name>
</gene>
<evidence type="ECO:0000256" key="1">
    <source>
        <dbReference type="SAM" id="MobiDB-lite"/>
    </source>
</evidence>
<feature type="region of interest" description="Disordered" evidence="1">
    <location>
        <begin position="1"/>
        <end position="37"/>
    </location>
</feature>
<feature type="transmembrane region" description="Helical" evidence="2">
    <location>
        <begin position="156"/>
        <end position="172"/>
    </location>
</feature>
<organism evidence="3 4">
    <name type="scientific">Yinghuangia soli</name>
    <dbReference type="NCBI Taxonomy" id="2908204"/>
    <lineage>
        <taxon>Bacteria</taxon>
        <taxon>Bacillati</taxon>
        <taxon>Actinomycetota</taxon>
        <taxon>Actinomycetes</taxon>
        <taxon>Kitasatosporales</taxon>
        <taxon>Streptomycetaceae</taxon>
        <taxon>Yinghuangia</taxon>
    </lineage>
</organism>
<keyword evidence="4" id="KW-1185">Reference proteome</keyword>
<evidence type="ECO:0000256" key="2">
    <source>
        <dbReference type="SAM" id="Phobius"/>
    </source>
</evidence>
<protein>
    <submittedName>
        <fullName evidence="3">Uncharacterized protein</fullName>
    </submittedName>
</protein>
<dbReference type="AlphaFoldDB" id="A0AA41Q280"/>
<keyword evidence="2" id="KW-0472">Membrane</keyword>
<dbReference type="RefSeq" id="WP_235052916.1">
    <property type="nucleotide sequence ID" value="NZ_JAKFHA010000008.1"/>
</dbReference>
<proteinExistence type="predicted"/>
<sequence>MTDEPAADEPTPHDTPDRPDPDRSSQGGPSGTAAPASTAVRVARTLLGAAGLAGIGYGIAGLLDEPAYTDKWGVAEWLVGGLLLHDAVFAVLVFVLGAAAMRAAPGRGPAPWVRRTFLGGLAVGIAATLIALPALVRPGTPPNPSVLPLDYGRNLAVVWGVVLAVTGITIAVRKWRAGRG</sequence>